<dbReference type="EMBL" id="HBKP01018265">
    <property type="protein sequence ID" value="CAE2230532.1"/>
    <property type="molecule type" value="Transcribed_RNA"/>
</dbReference>
<protein>
    <recommendedName>
        <fullName evidence="3">RING-type domain-containing protein</fullName>
    </recommendedName>
</protein>
<evidence type="ECO:0000259" key="3">
    <source>
        <dbReference type="PROSITE" id="PS50089"/>
    </source>
</evidence>
<dbReference type="InterPro" id="IPR008598">
    <property type="entry name" value="Di19_Zn-bd"/>
</dbReference>
<dbReference type="InterPro" id="IPR001841">
    <property type="entry name" value="Znf_RING"/>
</dbReference>
<gene>
    <name evidence="4" type="ORF">VSP0166_LOCUS12955</name>
</gene>
<organism evidence="4">
    <name type="scientific">Vannella robusta</name>
    <dbReference type="NCBI Taxonomy" id="1487602"/>
    <lineage>
        <taxon>Eukaryota</taxon>
        <taxon>Amoebozoa</taxon>
        <taxon>Discosea</taxon>
        <taxon>Flabellinia</taxon>
        <taxon>Vannellidae</taxon>
        <taxon>Vannella</taxon>
    </lineage>
</organism>
<feature type="region of interest" description="Disordered" evidence="2">
    <location>
        <begin position="25"/>
        <end position="59"/>
    </location>
</feature>
<dbReference type="PROSITE" id="PS50089">
    <property type="entry name" value="ZF_RING_2"/>
    <property type="match status" value="1"/>
</dbReference>
<sequence>MFRSLRMPNEHTPSCSTMNSYRREYEGDEFEDSQVRKSSRRVSSPVTSARGSSRDVYESNKQESLQCPYCSEDNLTSSHLFYHLLKVHSKDQKRVGCPVCVNSPEKFPCTNLLRHLRFNHQIQRMPSQKRESRSSYIVTSALSREWRKSCKSSDNMWKYLAMRDIEQEDTRVFCEACRRSTDGIKICILSCDHVLHEQCPKERRSYYPESIGIDAPRCPACSPPKKRRKKRNL</sequence>
<evidence type="ECO:0000256" key="1">
    <source>
        <dbReference type="PROSITE-ProRule" id="PRU00175"/>
    </source>
</evidence>
<feature type="compositionally biased region" description="Polar residues" evidence="2">
    <location>
        <begin position="11"/>
        <end position="20"/>
    </location>
</feature>
<dbReference type="AlphaFoldDB" id="A0A7S4MLU9"/>
<keyword evidence="1" id="KW-0863">Zinc-finger</keyword>
<keyword evidence="1" id="KW-0479">Metal-binding</keyword>
<feature type="domain" description="RING-type" evidence="3">
    <location>
        <begin position="174"/>
        <end position="222"/>
    </location>
</feature>
<evidence type="ECO:0000313" key="4">
    <source>
        <dbReference type="EMBL" id="CAE2230532.1"/>
    </source>
</evidence>
<feature type="region of interest" description="Disordered" evidence="2">
    <location>
        <begin position="1"/>
        <end position="20"/>
    </location>
</feature>
<accession>A0A7S4MLU9</accession>
<dbReference type="GO" id="GO:0008270">
    <property type="term" value="F:zinc ion binding"/>
    <property type="evidence" value="ECO:0007669"/>
    <property type="project" value="UniProtKB-KW"/>
</dbReference>
<name>A0A7S4MLU9_9EUKA</name>
<evidence type="ECO:0000256" key="2">
    <source>
        <dbReference type="SAM" id="MobiDB-lite"/>
    </source>
</evidence>
<proteinExistence type="predicted"/>
<keyword evidence="1" id="KW-0862">Zinc</keyword>
<reference evidence="4" key="1">
    <citation type="submission" date="2021-01" db="EMBL/GenBank/DDBJ databases">
        <authorList>
            <person name="Corre E."/>
            <person name="Pelletier E."/>
            <person name="Niang G."/>
            <person name="Scheremetjew M."/>
            <person name="Finn R."/>
            <person name="Kale V."/>
            <person name="Holt S."/>
            <person name="Cochrane G."/>
            <person name="Meng A."/>
            <person name="Brown T."/>
            <person name="Cohen L."/>
        </authorList>
    </citation>
    <scope>NUCLEOTIDE SEQUENCE</scope>
    <source>
        <strain evidence="4">DIVA3 518/3/11/1/6</strain>
    </source>
</reference>
<dbReference type="Pfam" id="PF05605">
    <property type="entry name" value="zf-Di19"/>
    <property type="match status" value="1"/>
</dbReference>
<feature type="compositionally biased region" description="Low complexity" evidence="2">
    <location>
        <begin position="41"/>
        <end position="50"/>
    </location>
</feature>